<keyword evidence="5 6" id="KW-0472">Membrane</keyword>
<dbReference type="InterPro" id="IPR050930">
    <property type="entry name" value="MFS_Vesicular_Transporter"/>
</dbReference>
<feature type="transmembrane region" description="Helical" evidence="6">
    <location>
        <begin position="86"/>
        <end position="105"/>
    </location>
</feature>
<evidence type="ECO:0000256" key="5">
    <source>
        <dbReference type="ARBA" id="ARBA00023136"/>
    </source>
</evidence>
<protein>
    <submittedName>
        <fullName evidence="8">Unannotated protein</fullName>
    </submittedName>
</protein>
<dbReference type="Gene3D" id="1.20.1250.20">
    <property type="entry name" value="MFS general substrate transporter like domains"/>
    <property type="match status" value="1"/>
</dbReference>
<feature type="transmembrane region" description="Helical" evidence="6">
    <location>
        <begin position="215"/>
        <end position="236"/>
    </location>
</feature>
<evidence type="ECO:0000313" key="8">
    <source>
        <dbReference type="EMBL" id="CAB4757616.1"/>
    </source>
</evidence>
<dbReference type="InterPro" id="IPR011701">
    <property type="entry name" value="MFS"/>
</dbReference>
<feature type="transmembrane region" description="Helical" evidence="6">
    <location>
        <begin position="175"/>
        <end position="194"/>
    </location>
</feature>
<dbReference type="Pfam" id="PF07690">
    <property type="entry name" value="MFS_1"/>
    <property type="match status" value="1"/>
</dbReference>
<evidence type="ECO:0000259" key="7">
    <source>
        <dbReference type="PROSITE" id="PS50850"/>
    </source>
</evidence>
<organism evidence="8">
    <name type="scientific">freshwater metagenome</name>
    <dbReference type="NCBI Taxonomy" id="449393"/>
    <lineage>
        <taxon>unclassified sequences</taxon>
        <taxon>metagenomes</taxon>
        <taxon>ecological metagenomes</taxon>
    </lineage>
</organism>
<proteinExistence type="predicted"/>
<feature type="domain" description="Major facilitator superfamily (MFS) profile" evidence="7">
    <location>
        <begin position="20"/>
        <end position="388"/>
    </location>
</feature>
<accession>A0A6J6UDI3</accession>
<dbReference type="GO" id="GO:0016020">
    <property type="term" value="C:membrane"/>
    <property type="evidence" value="ECO:0007669"/>
    <property type="project" value="UniProtKB-SubCell"/>
</dbReference>
<dbReference type="PANTHER" id="PTHR23506">
    <property type="entry name" value="GH10249P"/>
    <property type="match status" value="1"/>
</dbReference>
<keyword evidence="4 6" id="KW-1133">Transmembrane helix</keyword>
<evidence type="ECO:0000256" key="6">
    <source>
        <dbReference type="SAM" id="Phobius"/>
    </source>
</evidence>
<sequence length="398" mass="41934">MRRTRDESDAAVTARADTRALVPYFLVSAVLSLGYGSVLTLLGEIRDRFELSNTEVGFIGGAGFLAGFVAQTGFARYADRGHAARMVRIGITGAVVGVVLCIFATELWEWVLARVALGMGSGMVSPATRRVVIARDPERVGANLGMQGAFDIAGFVVGPVLAGVLAELVGLRSPFVVLAFVYLGLFILVARLDLSAGVVSTERRAVRTLLRLPAMQAALFASIAFYITIGMFEAVWSPMLNDLGAEVWLIGVSFSLFVIPMIVLAPIGGRLAQQRGPMNVVVISIFVATLCTLSYGFAPLWLILGVSLLHACADSFTMPGNQIAVAMSSPPDQLAAGQGLLGSVGLLVAGAMGLIGGALYDHAGRGLLFALTAMGMLVFLVLARWRANIAELQLASAE</sequence>
<evidence type="ECO:0000256" key="1">
    <source>
        <dbReference type="ARBA" id="ARBA00004141"/>
    </source>
</evidence>
<keyword evidence="3 6" id="KW-0812">Transmembrane</keyword>
<dbReference type="PANTHER" id="PTHR23506:SF23">
    <property type="entry name" value="GH10249P"/>
    <property type="match status" value="1"/>
</dbReference>
<gene>
    <name evidence="8" type="ORF">UFOPK2754_02198</name>
</gene>
<feature type="transmembrane region" description="Helical" evidence="6">
    <location>
        <begin position="340"/>
        <end position="360"/>
    </location>
</feature>
<evidence type="ECO:0000256" key="4">
    <source>
        <dbReference type="ARBA" id="ARBA00022989"/>
    </source>
</evidence>
<dbReference type="EMBL" id="CAEZYR010000091">
    <property type="protein sequence ID" value="CAB4757616.1"/>
    <property type="molecule type" value="Genomic_DNA"/>
</dbReference>
<feature type="transmembrane region" description="Helical" evidence="6">
    <location>
        <begin position="280"/>
        <end position="304"/>
    </location>
</feature>
<evidence type="ECO:0000256" key="3">
    <source>
        <dbReference type="ARBA" id="ARBA00022692"/>
    </source>
</evidence>
<comment type="subcellular location">
    <subcellularLocation>
        <location evidence="1">Membrane</location>
        <topology evidence="1">Multi-pass membrane protein</topology>
    </subcellularLocation>
</comment>
<dbReference type="GO" id="GO:0022857">
    <property type="term" value="F:transmembrane transporter activity"/>
    <property type="evidence" value="ECO:0007669"/>
    <property type="project" value="InterPro"/>
</dbReference>
<dbReference type="InterPro" id="IPR036259">
    <property type="entry name" value="MFS_trans_sf"/>
</dbReference>
<evidence type="ECO:0000256" key="2">
    <source>
        <dbReference type="ARBA" id="ARBA00022448"/>
    </source>
</evidence>
<dbReference type="InterPro" id="IPR020846">
    <property type="entry name" value="MFS_dom"/>
</dbReference>
<dbReference type="PROSITE" id="PS50850">
    <property type="entry name" value="MFS"/>
    <property type="match status" value="1"/>
</dbReference>
<feature type="transmembrane region" description="Helical" evidence="6">
    <location>
        <begin position="55"/>
        <end position="74"/>
    </location>
</feature>
<feature type="transmembrane region" description="Helical" evidence="6">
    <location>
        <begin position="248"/>
        <end position="268"/>
    </location>
</feature>
<name>A0A6J6UDI3_9ZZZZ</name>
<feature type="transmembrane region" description="Helical" evidence="6">
    <location>
        <begin position="21"/>
        <end position="43"/>
    </location>
</feature>
<dbReference type="AlphaFoldDB" id="A0A6J6UDI3"/>
<keyword evidence="2" id="KW-0813">Transport</keyword>
<feature type="transmembrane region" description="Helical" evidence="6">
    <location>
        <begin position="367"/>
        <end position="385"/>
    </location>
</feature>
<reference evidence="8" key="1">
    <citation type="submission" date="2020-05" db="EMBL/GenBank/DDBJ databases">
        <authorList>
            <person name="Chiriac C."/>
            <person name="Salcher M."/>
            <person name="Ghai R."/>
            <person name="Kavagutti S V."/>
        </authorList>
    </citation>
    <scope>NUCLEOTIDE SEQUENCE</scope>
</reference>
<dbReference type="SUPFAM" id="SSF103473">
    <property type="entry name" value="MFS general substrate transporter"/>
    <property type="match status" value="1"/>
</dbReference>